<dbReference type="AlphaFoldDB" id="A0A4U7N6A2"/>
<name>A0A4U7N6A2_9RHOB</name>
<dbReference type="Proteomes" id="UP000306575">
    <property type="component" value="Unassembled WGS sequence"/>
</dbReference>
<reference evidence="1 2" key="1">
    <citation type="submission" date="2019-04" db="EMBL/GenBank/DDBJ databases">
        <title>Genome sequence of Pelagicola litoralis CL-ES2.</title>
        <authorList>
            <person name="Cao J."/>
        </authorList>
    </citation>
    <scope>NUCLEOTIDE SEQUENCE [LARGE SCALE GENOMIC DNA]</scope>
    <source>
        <strain evidence="1 2">CL-ES2</strain>
    </source>
</reference>
<comment type="caution">
    <text evidence="1">The sequence shown here is derived from an EMBL/GenBank/DDBJ whole genome shotgun (WGS) entry which is preliminary data.</text>
</comment>
<evidence type="ECO:0000313" key="1">
    <source>
        <dbReference type="EMBL" id="TKZ21402.1"/>
    </source>
</evidence>
<gene>
    <name evidence="1" type="ORF">FAP39_06595</name>
</gene>
<evidence type="ECO:0000313" key="2">
    <source>
        <dbReference type="Proteomes" id="UP000306575"/>
    </source>
</evidence>
<dbReference type="Gene3D" id="2.60.120.620">
    <property type="entry name" value="q2cbj1_9rhob like domain"/>
    <property type="match status" value="1"/>
</dbReference>
<organism evidence="1 2">
    <name type="scientific">Shimia litoralis</name>
    <dbReference type="NCBI Taxonomy" id="420403"/>
    <lineage>
        <taxon>Bacteria</taxon>
        <taxon>Pseudomonadati</taxon>
        <taxon>Pseudomonadota</taxon>
        <taxon>Alphaproteobacteria</taxon>
        <taxon>Rhodobacterales</taxon>
        <taxon>Roseobacteraceae</taxon>
    </lineage>
</organism>
<proteinExistence type="predicted"/>
<protein>
    <recommendedName>
        <fullName evidence="3">Phytanoyl-CoA dioxygenase</fullName>
    </recommendedName>
</protein>
<evidence type="ECO:0008006" key="3">
    <source>
        <dbReference type="Google" id="ProtNLM"/>
    </source>
</evidence>
<dbReference type="RefSeq" id="WP_138015605.1">
    <property type="nucleotide sequence ID" value="NZ_SULI01000005.1"/>
</dbReference>
<dbReference type="EMBL" id="SULI01000005">
    <property type="protein sequence ID" value="TKZ21402.1"/>
    <property type="molecule type" value="Genomic_DNA"/>
</dbReference>
<keyword evidence="2" id="KW-1185">Reference proteome</keyword>
<accession>A0A4U7N6A2</accession>
<dbReference type="OrthoDB" id="7345863at2"/>
<sequence length="260" mass="29348">MTEFWDRGWAKLAFDPHVLEWATQALPIAMQAMSAPENAHWWTCENTWFVGVDALPNQTDGSLNGGKPLSGGVKDAVLGLGYPWLDLHRAQVSIMRPGYPKPRDAESESAFRYRLKRDAAHLDGLLAVGPSRQRKLLEPHAYVVGLPLNSVPQEAAPLVVWEGSHKYVRAAFQARFAEVPPQDWPDVDVTDMYKTLRTQVFDTCRRVIVHAEPGESYVLHRHTLHGVAPWTATDPTHTDRVIAYFRPEFPEGIRPWLESP</sequence>
<dbReference type="SUPFAM" id="SSF51197">
    <property type="entry name" value="Clavaminate synthase-like"/>
    <property type="match status" value="1"/>
</dbReference>